<organism evidence="1 2">
    <name type="scientific">Venturia nashicola</name>
    <dbReference type="NCBI Taxonomy" id="86259"/>
    <lineage>
        <taxon>Eukaryota</taxon>
        <taxon>Fungi</taxon>
        <taxon>Dikarya</taxon>
        <taxon>Ascomycota</taxon>
        <taxon>Pezizomycotina</taxon>
        <taxon>Dothideomycetes</taxon>
        <taxon>Pleosporomycetidae</taxon>
        <taxon>Venturiales</taxon>
        <taxon>Venturiaceae</taxon>
        <taxon>Venturia</taxon>
    </lineage>
</organism>
<name>A0A4Z1P1B6_9PEZI</name>
<protein>
    <submittedName>
        <fullName evidence="1">Uncharacterized protein</fullName>
    </submittedName>
</protein>
<gene>
    <name evidence="1" type="ORF">E6O75_ATG11299</name>
</gene>
<evidence type="ECO:0000313" key="1">
    <source>
        <dbReference type="EMBL" id="TID13383.1"/>
    </source>
</evidence>
<sequence length="82" mass="8499">MLSRTSCWESISGHPDVNSETSALWKAMPAALVSGVGASPKKYSILSVKSVKLPTGVTRPTTFLAKIPGGTSLSPLSTIALL</sequence>
<dbReference type="AlphaFoldDB" id="A0A4Z1P1B6"/>
<dbReference type="Proteomes" id="UP000298493">
    <property type="component" value="Unassembled WGS sequence"/>
</dbReference>
<accession>A0A4Z1P1B6</accession>
<keyword evidence="2" id="KW-1185">Reference proteome</keyword>
<evidence type="ECO:0000313" key="2">
    <source>
        <dbReference type="Proteomes" id="UP000298493"/>
    </source>
</evidence>
<dbReference type="EMBL" id="SNSC02000026">
    <property type="protein sequence ID" value="TID13383.1"/>
    <property type="molecule type" value="Genomic_DNA"/>
</dbReference>
<comment type="caution">
    <text evidence="1">The sequence shown here is derived from an EMBL/GenBank/DDBJ whole genome shotgun (WGS) entry which is preliminary data.</text>
</comment>
<reference evidence="1 2" key="1">
    <citation type="submission" date="2019-04" db="EMBL/GenBank/DDBJ databases">
        <title>High contiguity whole genome sequence and gene annotation resource for two Venturia nashicola isolates.</title>
        <authorList>
            <person name="Prokchorchik M."/>
            <person name="Won K."/>
            <person name="Lee Y."/>
            <person name="Choi E.D."/>
            <person name="Segonzac C."/>
            <person name="Sohn K.H."/>
        </authorList>
    </citation>
    <scope>NUCLEOTIDE SEQUENCE [LARGE SCALE GENOMIC DNA]</scope>
    <source>
        <strain evidence="1 2">PRI2</strain>
    </source>
</reference>
<proteinExistence type="predicted"/>